<gene>
    <name evidence="2" type="primary">LOC107772906</name>
</gene>
<dbReference type="KEGG" id="nta:107772906"/>
<name>A0A1S3Y6L0_TOBAC</name>
<organism evidence="2">
    <name type="scientific">Nicotiana tabacum</name>
    <name type="common">Common tobacco</name>
    <dbReference type="NCBI Taxonomy" id="4097"/>
    <lineage>
        <taxon>Eukaryota</taxon>
        <taxon>Viridiplantae</taxon>
        <taxon>Streptophyta</taxon>
        <taxon>Embryophyta</taxon>
        <taxon>Tracheophyta</taxon>
        <taxon>Spermatophyta</taxon>
        <taxon>Magnoliopsida</taxon>
        <taxon>eudicotyledons</taxon>
        <taxon>Gunneridae</taxon>
        <taxon>Pentapetalae</taxon>
        <taxon>asterids</taxon>
        <taxon>lamiids</taxon>
        <taxon>Solanales</taxon>
        <taxon>Solanaceae</taxon>
        <taxon>Nicotianoideae</taxon>
        <taxon>Nicotianeae</taxon>
        <taxon>Nicotiana</taxon>
    </lineage>
</organism>
<accession>A0A1S3Y6L0</accession>
<dbReference type="AlphaFoldDB" id="A0A1S3Y6L0"/>
<dbReference type="RefSeq" id="XP_016447851.1">
    <property type="nucleotide sequence ID" value="XM_016592365.1"/>
</dbReference>
<proteinExistence type="predicted"/>
<protein>
    <submittedName>
        <fullName evidence="2">Uncharacterized protein</fullName>
    </submittedName>
</protein>
<feature type="region of interest" description="Disordered" evidence="1">
    <location>
        <begin position="42"/>
        <end position="68"/>
    </location>
</feature>
<sequence length="108" mass="11853">MEGMVQSSVPQYSKPFHSLTRRNPTVVTSVRITAIHSGRRLRIPQQSSSSHSFLPSISSPKVEGGTVSFATPEVGVSNTETREWAMQGKAVLFTMMLNCCLPCLEEIV</sequence>
<evidence type="ECO:0000313" key="2">
    <source>
        <dbReference type="RefSeq" id="XP_016447851.1"/>
    </source>
</evidence>
<reference evidence="2" key="1">
    <citation type="submission" date="2025-08" db="UniProtKB">
        <authorList>
            <consortium name="RefSeq"/>
        </authorList>
    </citation>
    <scope>IDENTIFICATION</scope>
</reference>
<feature type="compositionally biased region" description="Low complexity" evidence="1">
    <location>
        <begin position="47"/>
        <end position="59"/>
    </location>
</feature>
<evidence type="ECO:0000256" key="1">
    <source>
        <dbReference type="SAM" id="MobiDB-lite"/>
    </source>
</evidence>
<dbReference type="PaxDb" id="4097-A0A1S3Y6L0"/>
<dbReference type="STRING" id="4097.A0A1S3Y6L0"/>